<comment type="caution">
    <text evidence="5">The sequence shown here is derived from an EMBL/GenBank/DDBJ whole genome shotgun (WGS) entry which is preliminary data.</text>
</comment>
<dbReference type="Pfam" id="PF00023">
    <property type="entry name" value="Ank"/>
    <property type="match status" value="1"/>
</dbReference>
<evidence type="ECO:0000256" key="2">
    <source>
        <dbReference type="ARBA" id="ARBA00023043"/>
    </source>
</evidence>
<evidence type="ECO:0000313" key="6">
    <source>
        <dbReference type="Proteomes" id="UP001149090"/>
    </source>
</evidence>
<feature type="repeat" description="ANK" evidence="3">
    <location>
        <begin position="262"/>
        <end position="294"/>
    </location>
</feature>
<feature type="domain" description="Fibronectin type-III" evidence="4">
    <location>
        <begin position="420"/>
        <end position="514"/>
    </location>
</feature>
<dbReference type="PROSITE" id="PS50853">
    <property type="entry name" value="FN3"/>
    <property type="match status" value="2"/>
</dbReference>
<dbReference type="InterPro" id="IPR002110">
    <property type="entry name" value="Ankyrin_rpt"/>
</dbReference>
<dbReference type="InterPro" id="IPR036770">
    <property type="entry name" value="Ankyrin_rpt-contain_sf"/>
</dbReference>
<dbReference type="PROSITE" id="PS50088">
    <property type="entry name" value="ANK_REPEAT"/>
    <property type="match status" value="5"/>
</dbReference>
<dbReference type="InterPro" id="IPR013783">
    <property type="entry name" value="Ig-like_fold"/>
</dbReference>
<evidence type="ECO:0000259" key="4">
    <source>
        <dbReference type="PROSITE" id="PS50853"/>
    </source>
</evidence>
<dbReference type="Gene3D" id="1.25.40.20">
    <property type="entry name" value="Ankyrin repeat-containing domain"/>
    <property type="match status" value="4"/>
</dbReference>
<dbReference type="InterPro" id="IPR003961">
    <property type="entry name" value="FN3_dom"/>
</dbReference>
<organism evidence="5 6">
    <name type="scientific">Anaeramoeba ignava</name>
    <name type="common">Anaerobic marine amoeba</name>
    <dbReference type="NCBI Taxonomy" id="1746090"/>
    <lineage>
        <taxon>Eukaryota</taxon>
        <taxon>Metamonada</taxon>
        <taxon>Anaeramoebidae</taxon>
        <taxon>Anaeramoeba</taxon>
    </lineage>
</organism>
<dbReference type="PANTHER" id="PTHR24198">
    <property type="entry name" value="ANKYRIN REPEAT AND PROTEIN KINASE DOMAIN-CONTAINING PROTEIN"/>
    <property type="match status" value="1"/>
</dbReference>
<dbReference type="AlphaFoldDB" id="A0A9Q0R7V6"/>
<feature type="repeat" description="ANK" evidence="3">
    <location>
        <begin position="193"/>
        <end position="225"/>
    </location>
</feature>
<dbReference type="SMART" id="SM00060">
    <property type="entry name" value="FN3"/>
    <property type="match status" value="2"/>
</dbReference>
<evidence type="ECO:0000313" key="5">
    <source>
        <dbReference type="EMBL" id="KAJ5069941.1"/>
    </source>
</evidence>
<reference evidence="5" key="1">
    <citation type="submission" date="2022-10" db="EMBL/GenBank/DDBJ databases">
        <title>Novel sulphate-reducing endosymbionts in the free-living metamonad Anaeramoeba.</title>
        <authorList>
            <person name="Jerlstrom-Hultqvist J."/>
            <person name="Cepicka I."/>
            <person name="Gallot-Lavallee L."/>
            <person name="Salas-Leiva D."/>
            <person name="Curtis B.A."/>
            <person name="Zahonova K."/>
            <person name="Pipaliya S."/>
            <person name="Dacks J."/>
            <person name="Roger A.J."/>
        </authorList>
    </citation>
    <scope>NUCLEOTIDE SEQUENCE</scope>
    <source>
        <strain evidence="5">BMAN</strain>
    </source>
</reference>
<keyword evidence="6" id="KW-1185">Reference proteome</keyword>
<dbReference type="SUPFAM" id="SSF48403">
    <property type="entry name" value="Ankyrin repeat"/>
    <property type="match status" value="2"/>
</dbReference>
<keyword evidence="2 3" id="KW-0040">ANK repeat</keyword>
<protein>
    <submittedName>
        <fullName evidence="5">Ankyrin repeat and socs box protein</fullName>
    </submittedName>
</protein>
<dbReference type="SMART" id="SM00248">
    <property type="entry name" value="ANK"/>
    <property type="match status" value="9"/>
</dbReference>
<dbReference type="Pfam" id="PF12796">
    <property type="entry name" value="Ank_2"/>
    <property type="match status" value="3"/>
</dbReference>
<dbReference type="OrthoDB" id="341259at2759"/>
<dbReference type="Proteomes" id="UP001149090">
    <property type="component" value="Unassembled WGS sequence"/>
</dbReference>
<keyword evidence="1" id="KW-0677">Repeat</keyword>
<dbReference type="Gene3D" id="2.60.40.10">
    <property type="entry name" value="Immunoglobulins"/>
    <property type="match status" value="2"/>
</dbReference>
<feature type="domain" description="Fibronectin type-III" evidence="4">
    <location>
        <begin position="516"/>
        <end position="611"/>
    </location>
</feature>
<dbReference type="InterPro" id="IPR036116">
    <property type="entry name" value="FN3_sf"/>
</dbReference>
<name>A0A9Q0R7V6_ANAIG</name>
<sequence length="614" mass="69463">MEEKKNKIGGWFKIHQLVKEGNLEELKEELKKPETNVNAQKADGWTPSHLAALNDRLDCLVELVRYGANLHIQDKIGKTPYSLALSQNNFCLKFILENMTLSETFEKIKSGEEIEMTKEELEERDQEGASILHMACIFGRYELIGKLIGKGIQVNDRDKHENTGIHHSCVYGYREIVSLLAGVGGEIDAINSKNMTPLLLSCRFGFADVVKLLIQKGADLKKTSKNLTNAIHYSCFNGNENCAQILLQTKTAVEMINSQRVDGKTPAHLAAQHGHLKSLQILCSFGADLSIEDKNSDTPFTLAALNKQKEIIKWILRTRESVYQSQSKQSLIHLFVNSNDFDMLKLLLSSSRFDVNVKDKDGNSPAHLACKNSAYESLVLLLKFGCDIHTKNNENKFPKDLCTDFKCSDLISKAENHKLFPSRVQQFECTSRKSTALTLVWSQPRSLEKISSYLIELKSENGPIISKLLKSKTHDITVRRLLPNTLYSFKIRAQNEFGMGEWSKKLLSCQTGSPTVPDTIVEIFLKSRNEDSLIITWTPPEDNGDQITEYEFEITNVSKGSSNIHKSNSSLPQFCFQNLNPDTEYLIRVRSKNAIGWSQWCMEESFRTKLPSKN</sequence>
<feature type="repeat" description="ANK" evidence="3">
    <location>
        <begin position="361"/>
        <end position="393"/>
    </location>
</feature>
<proteinExistence type="predicted"/>
<feature type="repeat" description="ANK" evidence="3">
    <location>
        <begin position="127"/>
        <end position="159"/>
    </location>
</feature>
<gene>
    <name evidence="5" type="ORF">M0811_11453</name>
</gene>
<feature type="repeat" description="ANK" evidence="3">
    <location>
        <begin position="43"/>
        <end position="75"/>
    </location>
</feature>
<dbReference type="PANTHER" id="PTHR24198:SF165">
    <property type="entry name" value="ANKYRIN REPEAT-CONTAINING PROTEIN-RELATED"/>
    <property type="match status" value="1"/>
</dbReference>
<dbReference type="CDD" id="cd00063">
    <property type="entry name" value="FN3"/>
    <property type="match status" value="2"/>
</dbReference>
<dbReference type="Pfam" id="PF00041">
    <property type="entry name" value="fn3"/>
    <property type="match status" value="2"/>
</dbReference>
<dbReference type="SUPFAM" id="SSF49265">
    <property type="entry name" value="Fibronectin type III"/>
    <property type="match status" value="1"/>
</dbReference>
<dbReference type="EMBL" id="JAPDFW010000101">
    <property type="protein sequence ID" value="KAJ5069941.1"/>
    <property type="molecule type" value="Genomic_DNA"/>
</dbReference>
<accession>A0A9Q0R7V6</accession>
<evidence type="ECO:0000256" key="1">
    <source>
        <dbReference type="ARBA" id="ARBA00022737"/>
    </source>
</evidence>
<dbReference type="PROSITE" id="PS50297">
    <property type="entry name" value="ANK_REP_REGION"/>
    <property type="match status" value="5"/>
</dbReference>
<evidence type="ECO:0000256" key="3">
    <source>
        <dbReference type="PROSITE-ProRule" id="PRU00023"/>
    </source>
</evidence>